<gene>
    <name evidence="1" type="ORF">ECANGB1_1054</name>
</gene>
<comment type="caution">
    <text evidence="1">The sequence shown here is derived from an EMBL/GenBank/DDBJ whole genome shotgun (WGS) entry which is preliminary data.</text>
</comment>
<dbReference type="VEuPathDB" id="MicrosporidiaDB:ECANGB1_1054"/>
<evidence type="ECO:0000313" key="2">
    <source>
        <dbReference type="Proteomes" id="UP000192639"/>
    </source>
</evidence>
<dbReference type="AlphaFoldDB" id="A0A1Y1S6V6"/>
<evidence type="ECO:0000313" key="1">
    <source>
        <dbReference type="EMBL" id="ORD94159.1"/>
    </source>
</evidence>
<reference evidence="1 2" key="1">
    <citation type="journal article" date="2017" name="Environ. Microbiol.">
        <title>Decay of the glycolytic pathway and adaptation to intranuclear parasitism within Enterocytozoonidae microsporidia.</title>
        <authorList>
            <person name="Wiredu Boakye D."/>
            <person name="Jaroenlak P."/>
            <person name="Prachumwat A."/>
            <person name="Williams T.A."/>
            <person name="Bateman K.S."/>
            <person name="Itsathitphaisarn O."/>
            <person name="Sritunyalucksana K."/>
            <person name="Paszkiewicz K.H."/>
            <person name="Moore K.A."/>
            <person name="Stentiford G.D."/>
            <person name="Williams B.A."/>
        </authorList>
    </citation>
    <scope>NUCLEOTIDE SEQUENCE [LARGE SCALE GENOMIC DNA]</scope>
    <source>
        <strain evidence="1 2">GB1</strain>
    </source>
</reference>
<proteinExistence type="predicted"/>
<dbReference type="Proteomes" id="UP000192639">
    <property type="component" value="Unassembled WGS sequence"/>
</dbReference>
<organism evidence="1 2">
    <name type="scientific">Enterospora canceri</name>
    <dbReference type="NCBI Taxonomy" id="1081671"/>
    <lineage>
        <taxon>Eukaryota</taxon>
        <taxon>Fungi</taxon>
        <taxon>Fungi incertae sedis</taxon>
        <taxon>Microsporidia</taxon>
        <taxon>Enterocytozoonidae</taxon>
        <taxon>Enterospora</taxon>
    </lineage>
</organism>
<keyword evidence="2" id="KW-1185">Reference proteome</keyword>
<dbReference type="OrthoDB" id="2187855at2759"/>
<protein>
    <submittedName>
        <fullName evidence="1">Uncharacterized protein</fullName>
    </submittedName>
</protein>
<accession>A0A1Y1S6V6</accession>
<name>A0A1Y1S6V6_9MICR</name>
<dbReference type="EMBL" id="LWDP01000030">
    <property type="protein sequence ID" value="ORD94159.1"/>
    <property type="molecule type" value="Genomic_DNA"/>
</dbReference>
<sequence length="92" mass="10580">MLLDLQTKINNMLYLYYTVIGVIQRDCHTDTVDETMLFLSDEIHKLRDEIHDCLESAQSADTPITISEIVSEKEDKIESGRIFIDGILSVYL</sequence>